<organism evidence="1 2">
    <name type="scientific">Mycena venus</name>
    <dbReference type="NCBI Taxonomy" id="2733690"/>
    <lineage>
        <taxon>Eukaryota</taxon>
        <taxon>Fungi</taxon>
        <taxon>Dikarya</taxon>
        <taxon>Basidiomycota</taxon>
        <taxon>Agaricomycotina</taxon>
        <taxon>Agaricomycetes</taxon>
        <taxon>Agaricomycetidae</taxon>
        <taxon>Agaricales</taxon>
        <taxon>Marasmiineae</taxon>
        <taxon>Mycenaceae</taxon>
        <taxon>Mycena</taxon>
    </lineage>
</organism>
<comment type="caution">
    <text evidence="1">The sequence shown here is derived from an EMBL/GenBank/DDBJ whole genome shotgun (WGS) entry which is preliminary data.</text>
</comment>
<reference evidence="1" key="1">
    <citation type="submission" date="2020-05" db="EMBL/GenBank/DDBJ databases">
        <title>Mycena genomes resolve the evolution of fungal bioluminescence.</title>
        <authorList>
            <person name="Tsai I.J."/>
        </authorList>
    </citation>
    <scope>NUCLEOTIDE SEQUENCE</scope>
    <source>
        <strain evidence="1">CCC161011</strain>
    </source>
</reference>
<dbReference type="EMBL" id="JACAZI010000002">
    <property type="protein sequence ID" value="KAF7369646.1"/>
    <property type="molecule type" value="Genomic_DNA"/>
</dbReference>
<dbReference type="AlphaFoldDB" id="A0A8H6Z3G5"/>
<evidence type="ECO:0000313" key="1">
    <source>
        <dbReference type="EMBL" id="KAF7369646.1"/>
    </source>
</evidence>
<sequence>MLKYPCGYSQVFTIITKQMYPITWWTGMEATGHPRPGWHWTFCQSQPPLPMWSMGFLTVVSQYQKCAIHCPMSPPVLQPYLALGWTYLTQSRDTIIQQFKDKTSPHGQ</sequence>
<gene>
    <name evidence="1" type="ORF">MVEN_00295600</name>
</gene>
<dbReference type="Proteomes" id="UP000620124">
    <property type="component" value="Unassembled WGS sequence"/>
</dbReference>
<accession>A0A8H6Z3G5</accession>
<proteinExistence type="predicted"/>
<protein>
    <submittedName>
        <fullName evidence="1">Uncharacterized protein</fullName>
    </submittedName>
</protein>
<keyword evidence="2" id="KW-1185">Reference proteome</keyword>
<name>A0A8H6Z3G5_9AGAR</name>
<evidence type="ECO:0000313" key="2">
    <source>
        <dbReference type="Proteomes" id="UP000620124"/>
    </source>
</evidence>